<proteinExistence type="predicted"/>
<feature type="region of interest" description="Disordered" evidence="1">
    <location>
        <begin position="646"/>
        <end position="672"/>
    </location>
</feature>
<gene>
    <name evidence="2" type="ORF">B0J11DRAFT_461844</name>
</gene>
<reference evidence="2" key="1">
    <citation type="journal article" date="2021" name="Nat. Commun.">
        <title>Genetic determinants of endophytism in the Arabidopsis root mycobiome.</title>
        <authorList>
            <person name="Mesny F."/>
            <person name="Miyauchi S."/>
            <person name="Thiergart T."/>
            <person name="Pickel B."/>
            <person name="Atanasova L."/>
            <person name="Karlsson M."/>
            <person name="Huettel B."/>
            <person name="Barry K.W."/>
            <person name="Haridas S."/>
            <person name="Chen C."/>
            <person name="Bauer D."/>
            <person name="Andreopoulos W."/>
            <person name="Pangilinan J."/>
            <person name="LaButti K."/>
            <person name="Riley R."/>
            <person name="Lipzen A."/>
            <person name="Clum A."/>
            <person name="Drula E."/>
            <person name="Henrissat B."/>
            <person name="Kohler A."/>
            <person name="Grigoriev I.V."/>
            <person name="Martin F.M."/>
            <person name="Hacquard S."/>
        </authorList>
    </citation>
    <scope>NUCLEOTIDE SEQUENCE</scope>
    <source>
        <strain evidence="2">MPI-CAGE-CH-0243</strain>
    </source>
</reference>
<evidence type="ECO:0000313" key="3">
    <source>
        <dbReference type="Proteomes" id="UP000700596"/>
    </source>
</evidence>
<feature type="compositionally biased region" description="Basic and acidic residues" evidence="1">
    <location>
        <begin position="698"/>
        <end position="718"/>
    </location>
</feature>
<dbReference type="Proteomes" id="UP000700596">
    <property type="component" value="Unassembled WGS sequence"/>
</dbReference>
<name>A0A9P9INE1_9PLEO</name>
<comment type="caution">
    <text evidence="2">The sequence shown here is derived from an EMBL/GenBank/DDBJ whole genome shotgun (WGS) entry which is preliminary data.</text>
</comment>
<sequence>MSSNASPSSSSRLPTNTQISADDELEDVFGVPLPTNILSKIFGYIGREGTFAFQIACGDQCIGSKPYIQENALVEPFTYWDWAGITQQDKEDSRRKRRVLWERQRGFRLDSGPWLNASSGRERWIGFQSIIHDANRYYVKKIAISHWMTLDDLRWISDQLPALEALDLSDVHGSTQSSLIERGKSRTKQQNQHIELTHWLSISDSLRRVLERVTWIGLQQEDRIRSFWVPDNDPFAVLLPLCKNLKTLSIRGRNGYQADELPNGINLMDSKTLHRTYCEQILAITKNVPDTVTTIELRRSVLLLEDFISTLEQKKPNISKVGIDLGAWVQIYPLRSTPTSHQGSIHLDYDCEERNLAISRTLREDADGTHVDFPNGTTHQEPAIALASSEHQCNLGFEDKHERARQHVLDTCITTLTGLLRKIYKAGSNRKLSLFTLSPESGHRSGDPIQPFAIIQREDEISSDLRDSRNLITSFKPVNDLIPVYRWLRSTLAWSPVFDWDWFMVPDEISQRVDRAYHDMFMQGIDISRIVEQFKQLREADVPVHLLIGKRDFSESSCYWGWPYNSQKWEKWLHDDFDSTLSDIASLVDSLSIFYDLRNPLSEQRLEQIEALEPNWASHSRCPRTVCPWTLDEESFISSHCPFRLHGQPHRRSRTEKRNGGQEMANKRAIKTARTHVPTDYANLANYSLSAPPVGENASDHPSDDSDDDSKPSSRDRPLHQLARKAAFAREAVGWQRFWAQYSLKFIRLKVLRIRMPHSFDIIASWRLAKLLSRNLGWQMFIFTDERQHVQTTEDVKSILQTDSGPRFEHDVENKIWPGGRFVRRSWI</sequence>
<organism evidence="2 3">
    <name type="scientific">Dendryphion nanum</name>
    <dbReference type="NCBI Taxonomy" id="256645"/>
    <lineage>
        <taxon>Eukaryota</taxon>
        <taxon>Fungi</taxon>
        <taxon>Dikarya</taxon>
        <taxon>Ascomycota</taxon>
        <taxon>Pezizomycotina</taxon>
        <taxon>Dothideomycetes</taxon>
        <taxon>Pleosporomycetidae</taxon>
        <taxon>Pleosporales</taxon>
        <taxon>Torulaceae</taxon>
        <taxon>Dendryphion</taxon>
    </lineage>
</organism>
<protein>
    <submittedName>
        <fullName evidence="2">Uncharacterized protein</fullName>
    </submittedName>
</protein>
<evidence type="ECO:0000313" key="2">
    <source>
        <dbReference type="EMBL" id="KAH7125494.1"/>
    </source>
</evidence>
<evidence type="ECO:0000256" key="1">
    <source>
        <dbReference type="SAM" id="MobiDB-lite"/>
    </source>
</evidence>
<dbReference type="OrthoDB" id="3944206at2759"/>
<keyword evidence="3" id="KW-1185">Reference proteome</keyword>
<dbReference type="AlphaFoldDB" id="A0A9P9INE1"/>
<feature type="non-terminal residue" evidence="2">
    <location>
        <position position="1"/>
    </location>
</feature>
<feature type="region of interest" description="Disordered" evidence="1">
    <location>
        <begin position="692"/>
        <end position="718"/>
    </location>
</feature>
<accession>A0A9P9INE1</accession>
<dbReference type="EMBL" id="JAGMWT010000007">
    <property type="protein sequence ID" value="KAH7125494.1"/>
    <property type="molecule type" value="Genomic_DNA"/>
</dbReference>